<gene>
    <name evidence="1" type="ORF">CEP54_007888</name>
</gene>
<name>A0A428PYU6_9HYPO</name>
<organism evidence="1 2">
    <name type="scientific">Fusarium duplospermum</name>
    <dbReference type="NCBI Taxonomy" id="1325734"/>
    <lineage>
        <taxon>Eukaryota</taxon>
        <taxon>Fungi</taxon>
        <taxon>Dikarya</taxon>
        <taxon>Ascomycota</taxon>
        <taxon>Pezizomycotina</taxon>
        <taxon>Sordariomycetes</taxon>
        <taxon>Hypocreomycetidae</taxon>
        <taxon>Hypocreales</taxon>
        <taxon>Nectriaceae</taxon>
        <taxon>Fusarium</taxon>
        <taxon>Fusarium solani species complex</taxon>
    </lineage>
</organism>
<dbReference type="Proteomes" id="UP000288168">
    <property type="component" value="Unassembled WGS sequence"/>
</dbReference>
<accession>A0A428PYU6</accession>
<proteinExistence type="predicted"/>
<evidence type="ECO:0000313" key="1">
    <source>
        <dbReference type="EMBL" id="RSL58234.1"/>
    </source>
</evidence>
<sequence>MNQAAYPGDDMIPEAEMVYNQTRTISAPAADIFPWILQLGKGRGGWYLTSRWERMLPKPWIASRLINPTFQKLKPGDRVPDYGTKDDYFDVVSIESPRSLVYKSLRFGTKFTWAILLHETESEIGVSTVVHLRFRGKIASTGLKRRVIVWAGGVLDHITTTPMLAGLAERVERQHLS</sequence>
<keyword evidence="2" id="KW-1185">Reference proteome</keyword>
<protein>
    <submittedName>
        <fullName evidence="1">Uncharacterized protein</fullName>
    </submittedName>
</protein>
<dbReference type="AlphaFoldDB" id="A0A428PYU6"/>
<dbReference type="OrthoDB" id="4151284at2759"/>
<dbReference type="EMBL" id="NKCI01000075">
    <property type="protein sequence ID" value="RSL58234.1"/>
    <property type="molecule type" value="Genomic_DNA"/>
</dbReference>
<reference evidence="1 2" key="1">
    <citation type="submission" date="2017-06" db="EMBL/GenBank/DDBJ databases">
        <title>Comparative genomic analysis of Ambrosia Fusariam Clade fungi.</title>
        <authorList>
            <person name="Stajich J.E."/>
            <person name="Carrillo J."/>
            <person name="Kijimoto T."/>
            <person name="Eskalen A."/>
            <person name="O'Donnell K."/>
            <person name="Kasson M."/>
        </authorList>
    </citation>
    <scope>NUCLEOTIDE SEQUENCE [LARGE SCALE GENOMIC DNA]</scope>
    <source>
        <strain evidence="1 2">NRRL62584</strain>
    </source>
</reference>
<comment type="caution">
    <text evidence="1">The sequence shown here is derived from an EMBL/GenBank/DDBJ whole genome shotgun (WGS) entry which is preliminary data.</text>
</comment>
<evidence type="ECO:0000313" key="2">
    <source>
        <dbReference type="Proteomes" id="UP000288168"/>
    </source>
</evidence>